<name>A0A9X1ZTS1_9FLAO</name>
<organism evidence="2 3">
    <name type="scientific">Zunongwangia pacifica</name>
    <dbReference type="NCBI Taxonomy" id="2911062"/>
    <lineage>
        <taxon>Bacteria</taxon>
        <taxon>Pseudomonadati</taxon>
        <taxon>Bacteroidota</taxon>
        <taxon>Flavobacteriia</taxon>
        <taxon>Flavobacteriales</taxon>
        <taxon>Flavobacteriaceae</taxon>
        <taxon>Zunongwangia</taxon>
    </lineage>
</organism>
<dbReference type="InterPro" id="IPR011256">
    <property type="entry name" value="Reg_factor_effector_dom_sf"/>
</dbReference>
<keyword evidence="3" id="KW-1185">Reference proteome</keyword>
<accession>A0A9X1ZTS1</accession>
<dbReference type="InterPro" id="IPR053182">
    <property type="entry name" value="YobU-like_regulator"/>
</dbReference>
<dbReference type="InterPro" id="IPR010499">
    <property type="entry name" value="AraC_E-bd"/>
</dbReference>
<dbReference type="Gene3D" id="3.20.80.10">
    <property type="entry name" value="Regulatory factor, effector binding domain"/>
    <property type="match status" value="1"/>
</dbReference>
<gene>
    <name evidence="2" type="ORF">L1967_21540</name>
</gene>
<dbReference type="RefSeq" id="WP_249603557.1">
    <property type="nucleotide sequence ID" value="NZ_JAKHSK010000063.1"/>
</dbReference>
<comment type="caution">
    <text evidence="2">The sequence shown here is derived from an EMBL/GenBank/DDBJ whole genome shotgun (WGS) entry which is preliminary data.</text>
</comment>
<dbReference type="Proteomes" id="UP001139521">
    <property type="component" value="Unassembled WGS sequence"/>
</dbReference>
<proteinExistence type="predicted"/>
<evidence type="ECO:0000313" key="3">
    <source>
        <dbReference type="Proteomes" id="UP001139521"/>
    </source>
</evidence>
<dbReference type="SMART" id="SM00871">
    <property type="entry name" value="AraC_E_bind"/>
    <property type="match status" value="1"/>
</dbReference>
<dbReference type="AlphaFoldDB" id="A0A9X1ZTS1"/>
<evidence type="ECO:0000313" key="2">
    <source>
        <dbReference type="EMBL" id="MCL6220882.1"/>
    </source>
</evidence>
<dbReference type="PANTHER" id="PTHR36444">
    <property type="entry name" value="TRANSCRIPTIONAL REGULATOR PROTEIN YOBU-RELATED"/>
    <property type="match status" value="1"/>
</dbReference>
<dbReference type="InterPro" id="IPR029441">
    <property type="entry name" value="Cass2"/>
</dbReference>
<evidence type="ECO:0000259" key="1">
    <source>
        <dbReference type="SMART" id="SM00871"/>
    </source>
</evidence>
<feature type="domain" description="AraC effector-binding" evidence="1">
    <location>
        <begin position="1"/>
        <end position="152"/>
    </location>
</feature>
<dbReference type="EMBL" id="JAKHSK010000063">
    <property type="protein sequence ID" value="MCL6220882.1"/>
    <property type="molecule type" value="Genomic_DNA"/>
</dbReference>
<dbReference type="SUPFAM" id="SSF55136">
    <property type="entry name" value="Probable bacterial effector-binding domain"/>
    <property type="match status" value="1"/>
</dbReference>
<dbReference type="PANTHER" id="PTHR36444:SF2">
    <property type="entry name" value="TRANSCRIPTIONAL REGULATOR PROTEIN YOBU-RELATED"/>
    <property type="match status" value="1"/>
</dbReference>
<sequence length="157" mass="17626">MQTVNIKPFKIIGISIRTTNENAQASKEIAALWEKLMSENLLAKIPNKVGDEIYSLYTHYESDHTKPYTAILGCKVKNLDNIPNGMIGKSFDGGTYVKMTAKGDLMQDFIVNQWAKIFEMNVDRTFVADFEVYGEKAQNPSDAEVDFYVGVTQKTNG</sequence>
<dbReference type="Pfam" id="PF14526">
    <property type="entry name" value="Cass2"/>
    <property type="match status" value="1"/>
</dbReference>
<reference evidence="2" key="1">
    <citation type="submission" date="2022-01" db="EMBL/GenBank/DDBJ databases">
        <title>Genome sequencing of Zunongwangia sp. M21534 genome.</title>
        <authorList>
            <person name="Chen Y."/>
            <person name="Dong C."/>
            <person name="Shao Z."/>
        </authorList>
    </citation>
    <scope>NUCLEOTIDE SEQUENCE</scope>
    <source>
        <strain evidence="2">MCCC M21534</strain>
    </source>
</reference>
<protein>
    <submittedName>
        <fullName evidence="2">GyrI-like domain-containing protein</fullName>
    </submittedName>
</protein>